<reference evidence="2 3" key="1">
    <citation type="journal article" date="2019" name="Int. J. Syst. Evol. Microbiol.">
        <title>The Global Catalogue of Microorganisms (GCM) 10K type strain sequencing project: providing services to taxonomists for standard genome sequencing and annotation.</title>
        <authorList>
            <consortium name="The Broad Institute Genomics Platform"/>
            <consortium name="The Broad Institute Genome Sequencing Center for Infectious Disease"/>
            <person name="Wu L."/>
            <person name="Ma J."/>
        </authorList>
    </citation>
    <scope>NUCLEOTIDE SEQUENCE [LARGE SCALE GENOMIC DNA]</scope>
    <source>
        <strain evidence="2 3">CGMCC 1.12285</strain>
    </source>
</reference>
<evidence type="ECO:0000313" key="2">
    <source>
        <dbReference type="EMBL" id="MFD1525549.1"/>
    </source>
</evidence>
<proteinExistence type="predicted"/>
<dbReference type="AlphaFoldDB" id="A0ABD6B546"/>
<evidence type="ECO:0000256" key="1">
    <source>
        <dbReference type="SAM" id="Phobius"/>
    </source>
</evidence>
<protein>
    <recommendedName>
        <fullName evidence="4">ABC transporter permease</fullName>
    </recommendedName>
</protein>
<keyword evidence="1" id="KW-1133">Transmembrane helix</keyword>
<keyword evidence="1" id="KW-0812">Transmembrane</keyword>
<gene>
    <name evidence="2" type="ORF">ACFR9S_04425</name>
</gene>
<keyword evidence="3" id="KW-1185">Reference proteome</keyword>
<comment type="caution">
    <text evidence="2">The sequence shown here is derived from an EMBL/GenBank/DDBJ whole genome shotgun (WGS) entry which is preliminary data.</text>
</comment>
<accession>A0ABD6B546</accession>
<feature type="transmembrane region" description="Helical" evidence="1">
    <location>
        <begin position="19"/>
        <end position="43"/>
    </location>
</feature>
<evidence type="ECO:0008006" key="4">
    <source>
        <dbReference type="Google" id="ProtNLM"/>
    </source>
</evidence>
<dbReference type="EMBL" id="JBHUDH010000035">
    <property type="protein sequence ID" value="MFD1525549.1"/>
    <property type="molecule type" value="Genomic_DNA"/>
</dbReference>
<organism evidence="2 3">
    <name type="scientific">Halolamina salina</name>
    <dbReference type="NCBI Taxonomy" id="1220023"/>
    <lineage>
        <taxon>Archaea</taxon>
        <taxon>Methanobacteriati</taxon>
        <taxon>Methanobacteriota</taxon>
        <taxon>Stenosarchaea group</taxon>
        <taxon>Halobacteria</taxon>
        <taxon>Halobacteriales</taxon>
        <taxon>Haloferacaceae</taxon>
    </lineage>
</organism>
<sequence>MAESANPVSRLIAAGGQKLFMLTLSLAAVLAAVGFSIAVFGAFSDLVATTFDRVLIAAVGAALMSLAGGLGYSALN</sequence>
<dbReference type="RefSeq" id="WP_379731140.1">
    <property type="nucleotide sequence ID" value="NZ_JBHSWZ010000056.1"/>
</dbReference>
<name>A0ABD6B546_9EURY</name>
<keyword evidence="1" id="KW-0472">Membrane</keyword>
<evidence type="ECO:0000313" key="3">
    <source>
        <dbReference type="Proteomes" id="UP001597111"/>
    </source>
</evidence>
<feature type="transmembrane region" description="Helical" evidence="1">
    <location>
        <begin position="55"/>
        <end position="75"/>
    </location>
</feature>
<dbReference type="Proteomes" id="UP001597111">
    <property type="component" value="Unassembled WGS sequence"/>
</dbReference>